<name>A0AAJ7C6C8_CEPCN</name>
<gene>
    <name evidence="2" type="primary">LOC107271457</name>
</gene>
<evidence type="ECO:0000313" key="1">
    <source>
        <dbReference type="Proteomes" id="UP000694920"/>
    </source>
</evidence>
<protein>
    <submittedName>
        <fullName evidence="2">Astakine</fullName>
    </submittedName>
</protein>
<proteinExistence type="predicted"/>
<dbReference type="RefSeq" id="XP_015602971.1">
    <property type="nucleotide sequence ID" value="XM_015747485.2"/>
</dbReference>
<reference evidence="2" key="1">
    <citation type="submission" date="2025-08" db="UniProtKB">
        <authorList>
            <consortium name="RefSeq"/>
        </authorList>
    </citation>
    <scope>IDENTIFICATION</scope>
</reference>
<evidence type="ECO:0000313" key="2">
    <source>
        <dbReference type="RefSeq" id="XP_015602971.1"/>
    </source>
</evidence>
<dbReference type="Gene3D" id="2.10.80.10">
    <property type="entry name" value="Lipase, subunit A"/>
    <property type="match status" value="1"/>
</dbReference>
<dbReference type="GeneID" id="107271457"/>
<organism evidence="1 2">
    <name type="scientific">Cephus cinctus</name>
    <name type="common">Wheat stem sawfly</name>
    <dbReference type="NCBI Taxonomy" id="211228"/>
    <lineage>
        <taxon>Eukaryota</taxon>
        <taxon>Metazoa</taxon>
        <taxon>Ecdysozoa</taxon>
        <taxon>Arthropoda</taxon>
        <taxon>Hexapoda</taxon>
        <taxon>Insecta</taxon>
        <taxon>Pterygota</taxon>
        <taxon>Neoptera</taxon>
        <taxon>Endopterygota</taxon>
        <taxon>Hymenoptera</taxon>
        <taxon>Cephoidea</taxon>
        <taxon>Cephidae</taxon>
        <taxon>Cephus</taxon>
    </lineage>
</organism>
<sequence length="131" mass="14499">MTQRLIFAVAVMVIGMTCPLYAGVMKRPRYVQCQSSLECMPGNCCTIGEVRFSIPQCQPLQEEGDVCRPSGHATLNTTLVYPDGTQVELTDVHIMLCPCSYGMTCDDGICRDPSQKRGFNHLMEEASIQDD</sequence>
<accession>A0AAJ7C6C8</accession>
<dbReference type="AlphaFoldDB" id="A0AAJ7C6C8"/>
<keyword evidence="1" id="KW-1185">Reference proteome</keyword>
<dbReference type="Proteomes" id="UP000694920">
    <property type="component" value="Unplaced"/>
</dbReference>
<dbReference type="KEGG" id="ccin:107271457"/>